<dbReference type="EMBL" id="LRFC01000001">
    <property type="protein sequence ID" value="KZE68823.1"/>
    <property type="molecule type" value="Genomic_DNA"/>
</dbReference>
<dbReference type="CDD" id="cd02440">
    <property type="entry name" value="AdoMet_MTases"/>
    <property type="match status" value="1"/>
</dbReference>
<dbReference type="InterPro" id="IPR041698">
    <property type="entry name" value="Methyltransf_25"/>
</dbReference>
<feature type="domain" description="Methyltransferase" evidence="3">
    <location>
        <begin position="43"/>
        <end position="134"/>
    </location>
</feature>
<sequence length="259" mass="29584">MSSLKQSFNFVADSYERFRPSYPADLFKDILAFSNLDVNETLLEIGSGTGKATEVFLQRGYANITCIEYGENLAKLTQKKFSAFPDLHVFHSGFEEWTNPSKKKFDLAFSGTAFHFIPYEEGYQKVSSLLNDDGVLALFWFVHVSSEEPVYQSIRKAYENHAPHLNDRNTPSLEEFIEERSHLTLASGKFHDLKVHTYIWDQVYSADEYIGLLNTHSGHQVLPSYQKDPLYKGINKSIQQKGGQISKKHAVALFLARKK</sequence>
<accession>A0A165P375</accession>
<keyword evidence="5" id="KW-1185">Reference proteome</keyword>
<evidence type="ECO:0000259" key="3">
    <source>
        <dbReference type="Pfam" id="PF13649"/>
    </source>
</evidence>
<proteinExistence type="predicted"/>
<evidence type="ECO:0000256" key="1">
    <source>
        <dbReference type="ARBA" id="ARBA00022603"/>
    </source>
</evidence>
<name>A0A165P375_9BACL</name>
<organism evidence="4 5">
    <name type="scientific">Fictibacillus phosphorivorans</name>
    <dbReference type="NCBI Taxonomy" id="1221500"/>
    <lineage>
        <taxon>Bacteria</taxon>
        <taxon>Bacillati</taxon>
        <taxon>Bacillota</taxon>
        <taxon>Bacilli</taxon>
        <taxon>Bacillales</taxon>
        <taxon>Fictibacillaceae</taxon>
        <taxon>Fictibacillus</taxon>
    </lineage>
</organism>
<protein>
    <recommendedName>
        <fullName evidence="3">Methyltransferase domain-containing protein</fullName>
    </recommendedName>
</protein>
<dbReference type="Gene3D" id="3.40.50.150">
    <property type="entry name" value="Vaccinia Virus protein VP39"/>
    <property type="match status" value="1"/>
</dbReference>
<evidence type="ECO:0000313" key="4">
    <source>
        <dbReference type="EMBL" id="KZE68823.1"/>
    </source>
</evidence>
<evidence type="ECO:0000256" key="2">
    <source>
        <dbReference type="ARBA" id="ARBA00022679"/>
    </source>
</evidence>
<dbReference type="SUPFAM" id="SSF53335">
    <property type="entry name" value="S-adenosyl-L-methionine-dependent methyltransferases"/>
    <property type="match status" value="1"/>
</dbReference>
<dbReference type="GO" id="GO:0003723">
    <property type="term" value="F:RNA binding"/>
    <property type="evidence" value="ECO:0007669"/>
    <property type="project" value="UniProtKB-KW"/>
</dbReference>
<dbReference type="GO" id="GO:0032259">
    <property type="term" value="P:methylation"/>
    <property type="evidence" value="ECO:0007669"/>
    <property type="project" value="UniProtKB-KW"/>
</dbReference>
<dbReference type="PANTHER" id="PTHR44942:SF4">
    <property type="entry name" value="METHYLTRANSFERASE TYPE 11 DOMAIN-CONTAINING PROTEIN"/>
    <property type="match status" value="1"/>
</dbReference>
<dbReference type="Pfam" id="PF13649">
    <property type="entry name" value="Methyltransf_25"/>
    <property type="match status" value="1"/>
</dbReference>
<comment type="caution">
    <text evidence="4">The sequence shown here is derived from an EMBL/GenBank/DDBJ whole genome shotgun (WGS) entry which is preliminary data.</text>
</comment>
<reference evidence="5" key="1">
    <citation type="submission" date="2016-01" db="EMBL/GenBank/DDBJ databases">
        <title>Draft genome of Chromobacterium sp. F49.</title>
        <authorList>
            <person name="Hong K.W."/>
        </authorList>
    </citation>
    <scope>NUCLEOTIDE SEQUENCE [LARGE SCALE GENOMIC DNA]</scope>
    <source>
        <strain evidence="5">P7IIIA</strain>
    </source>
</reference>
<dbReference type="InterPro" id="IPR051052">
    <property type="entry name" value="Diverse_substrate_MTase"/>
</dbReference>
<keyword evidence="2" id="KW-0808">Transferase</keyword>
<evidence type="ECO:0000313" key="5">
    <source>
        <dbReference type="Proteomes" id="UP000076567"/>
    </source>
</evidence>
<dbReference type="PANTHER" id="PTHR44942">
    <property type="entry name" value="METHYLTRANSF_11 DOMAIN-CONTAINING PROTEIN"/>
    <property type="match status" value="1"/>
</dbReference>
<dbReference type="OrthoDB" id="9797252at2"/>
<keyword evidence="1" id="KW-0489">Methyltransferase</keyword>
<dbReference type="RefSeq" id="WP_066236110.1">
    <property type="nucleotide sequence ID" value="NZ_LRFC01000001.1"/>
</dbReference>
<dbReference type="InterPro" id="IPR029063">
    <property type="entry name" value="SAM-dependent_MTases_sf"/>
</dbReference>
<dbReference type="AlphaFoldDB" id="A0A165P375"/>
<gene>
    <name evidence="4" type="ORF">AWM68_00670</name>
</gene>
<dbReference type="Proteomes" id="UP000076567">
    <property type="component" value="Unassembled WGS sequence"/>
</dbReference>
<dbReference type="GO" id="GO:0008168">
    <property type="term" value="F:methyltransferase activity"/>
    <property type="evidence" value="ECO:0007669"/>
    <property type="project" value="UniProtKB-KW"/>
</dbReference>